<protein>
    <submittedName>
        <fullName evidence="1">Uncharacterized protein</fullName>
    </submittedName>
</protein>
<dbReference type="EMBL" id="CP039964">
    <property type="protein sequence ID" value="QCO55348.1"/>
    <property type="molecule type" value="Genomic_DNA"/>
</dbReference>
<name>A0A4P8EEU4_9RHOB</name>
<organism evidence="1 2">
    <name type="scientific">Pseudorhodobacter turbinis</name>
    <dbReference type="NCBI Taxonomy" id="2500533"/>
    <lineage>
        <taxon>Bacteria</taxon>
        <taxon>Pseudomonadati</taxon>
        <taxon>Pseudomonadota</taxon>
        <taxon>Alphaproteobacteria</taxon>
        <taxon>Rhodobacterales</taxon>
        <taxon>Paracoccaceae</taxon>
        <taxon>Pseudorhodobacter</taxon>
    </lineage>
</organism>
<evidence type="ECO:0000313" key="1">
    <source>
        <dbReference type="EMBL" id="QCO55348.1"/>
    </source>
</evidence>
<dbReference type="KEGG" id="pseb:EOK75_05905"/>
<evidence type="ECO:0000313" key="2">
    <source>
        <dbReference type="Proteomes" id="UP000298631"/>
    </source>
</evidence>
<dbReference type="RefSeq" id="WP_137193030.1">
    <property type="nucleotide sequence ID" value="NZ_CP039964.1"/>
</dbReference>
<reference evidence="1 2" key="1">
    <citation type="submission" date="2019-05" db="EMBL/GenBank/DDBJ databases">
        <title>Pseudorhodobacter turbinis sp. nov., isolated from the gut of the Korean turban shell.</title>
        <authorList>
            <person name="Jeong Y.-S."/>
            <person name="Kang W.-R."/>
            <person name="Bae J.-W."/>
        </authorList>
    </citation>
    <scope>NUCLEOTIDE SEQUENCE [LARGE SCALE GENOMIC DNA]</scope>
    <source>
        <strain evidence="1 2">S12M18</strain>
    </source>
</reference>
<gene>
    <name evidence="1" type="ORF">EOK75_05905</name>
</gene>
<proteinExistence type="predicted"/>
<sequence>MKHFATGLSDTVPLGNLSNTRKIRSDKEKILEEFSSWCSARGYSQTVTMSNYLEFKKELLRSHSSVAVRGIMRHLYDEGIFGPDLVLRDFLFATFPDRRTPEEMMLGPWWPHIPRILASNMEISNRKFVIRELDCFFRWKQRSDEVCPSKRLPEGIFGKKLAPATMYHRLTHLCRGLDTVLPRDQDLVKLRNLQKELRRKLRTCANRPDI</sequence>
<accession>A0A4P8EEU4</accession>
<keyword evidence="2" id="KW-1185">Reference proteome</keyword>
<dbReference type="OrthoDB" id="7851201at2"/>
<dbReference type="Proteomes" id="UP000298631">
    <property type="component" value="Chromosome"/>
</dbReference>
<dbReference type="AlphaFoldDB" id="A0A4P8EEU4"/>